<reference evidence="1" key="1">
    <citation type="submission" date="2009-10" db="EMBL/GenBank/DDBJ databases">
        <title>Diversity of trophic interactions inside an arsenic-rich microbial ecosystem.</title>
        <authorList>
            <person name="Bertin P.N."/>
            <person name="Heinrich-Salmeron A."/>
            <person name="Pelletier E."/>
            <person name="Goulhen-Chollet F."/>
            <person name="Arsene-Ploetze F."/>
            <person name="Gallien S."/>
            <person name="Calteau A."/>
            <person name="Vallenet D."/>
            <person name="Casiot C."/>
            <person name="Chane-Woon-Ming B."/>
            <person name="Giloteaux L."/>
            <person name="Barakat M."/>
            <person name="Bonnefoy V."/>
            <person name="Bruneel O."/>
            <person name="Chandler M."/>
            <person name="Cleiss J."/>
            <person name="Duran R."/>
            <person name="Elbaz-Poulichet F."/>
            <person name="Fonknechten N."/>
            <person name="Lauga B."/>
            <person name="Mornico D."/>
            <person name="Ortet P."/>
            <person name="Schaeffer C."/>
            <person name="Siguier P."/>
            <person name="Alexander Thil Smith A."/>
            <person name="Van Dorsselaer A."/>
            <person name="Weissenbach J."/>
            <person name="Medigue C."/>
            <person name="Le Paslier D."/>
        </authorList>
    </citation>
    <scope>NUCLEOTIDE SEQUENCE</scope>
</reference>
<gene>
    <name evidence="1" type="ORF">CARN7_2464</name>
</gene>
<dbReference type="EMBL" id="CABR01000155">
    <property type="protein sequence ID" value="CBI11627.1"/>
    <property type="molecule type" value="Genomic_DNA"/>
</dbReference>
<name>E6QWK4_9ZZZZ</name>
<accession>E6QWK4</accession>
<sequence length="62" mass="7105">MKAQHKVDQSSGAIMDAWFIQPLFGVFRGKLSYFQIMSPTFFEIGLPTLLKLLKLQKVLRSC</sequence>
<dbReference type="AlphaFoldDB" id="E6QWK4"/>
<evidence type="ECO:0000313" key="1">
    <source>
        <dbReference type="EMBL" id="CBI11627.1"/>
    </source>
</evidence>
<comment type="caution">
    <text evidence="1">The sequence shown here is derived from an EMBL/GenBank/DDBJ whole genome shotgun (WGS) entry which is preliminary data.</text>
</comment>
<protein>
    <submittedName>
        <fullName evidence="1">Uncharacterized protein</fullName>
    </submittedName>
</protein>
<proteinExistence type="predicted"/>
<organism evidence="1">
    <name type="scientific">mine drainage metagenome</name>
    <dbReference type="NCBI Taxonomy" id="410659"/>
    <lineage>
        <taxon>unclassified sequences</taxon>
        <taxon>metagenomes</taxon>
        <taxon>ecological metagenomes</taxon>
    </lineage>
</organism>